<protein>
    <submittedName>
        <fullName evidence="2">DJ-1/PfpI family protein</fullName>
    </submittedName>
</protein>
<evidence type="ECO:0000313" key="2">
    <source>
        <dbReference type="EMBL" id="HDM36777.1"/>
    </source>
</evidence>
<name>A0A7C1B7V2_9EURY</name>
<dbReference type="SUPFAM" id="SSF52317">
    <property type="entry name" value="Class I glutamine amidotransferase-like"/>
    <property type="match status" value="1"/>
</dbReference>
<evidence type="ECO:0000259" key="1">
    <source>
        <dbReference type="Pfam" id="PF01965"/>
    </source>
</evidence>
<organism evidence="2">
    <name type="scientific">Candidatus Syntropharchaeum butanivorans</name>
    <dbReference type="NCBI Taxonomy" id="1839936"/>
    <lineage>
        <taxon>Archaea</taxon>
        <taxon>Methanobacteriati</taxon>
        <taxon>Methanobacteriota</taxon>
        <taxon>Stenosarchaea group</taxon>
        <taxon>Methanomicrobia</taxon>
        <taxon>Methanosarcinales</taxon>
        <taxon>ANME-2 cluster</taxon>
        <taxon>Candidatus Syntropharchaeum</taxon>
    </lineage>
</organism>
<comment type="caution">
    <text evidence="2">The sequence shown here is derived from an EMBL/GenBank/DDBJ whole genome shotgun (WGS) entry which is preliminary data.</text>
</comment>
<dbReference type="Pfam" id="PF01965">
    <property type="entry name" value="DJ-1_PfpI"/>
    <property type="match status" value="1"/>
</dbReference>
<gene>
    <name evidence="2" type="ORF">ENG09_05995</name>
</gene>
<dbReference type="Gene3D" id="3.40.50.880">
    <property type="match status" value="1"/>
</dbReference>
<sequence length="183" mass="19501">MKVLVPLAQGFEEIEAITIVDILRRGGLEVVTASLDGSDLVEAAHGVKVAPDTSLSKIDDPLGFDAIILPGGNPGYTNLRRNSGLLEVVRRMNEAGRIIAAICGAPTVLSDLGILRGRAATSHPSVKGEIVCGEYREDRTVVDGRIITSRSAGSAMEFAFKLLEVMKGHEIVEEVNRGVIARL</sequence>
<proteinExistence type="predicted"/>
<dbReference type="PANTHER" id="PTHR48094:SF12">
    <property type="entry name" value="PARKINSON DISEASE PROTEIN 7 HOMOLOG"/>
    <property type="match status" value="1"/>
</dbReference>
<dbReference type="Proteomes" id="UP000885863">
    <property type="component" value="Unassembled WGS sequence"/>
</dbReference>
<dbReference type="InterPro" id="IPR050325">
    <property type="entry name" value="Prot/Nucl_acid_deglycase"/>
</dbReference>
<dbReference type="PANTHER" id="PTHR48094">
    <property type="entry name" value="PROTEIN/NUCLEIC ACID DEGLYCASE DJ-1-RELATED"/>
    <property type="match status" value="1"/>
</dbReference>
<dbReference type="CDD" id="cd03135">
    <property type="entry name" value="GATase1_DJ-1"/>
    <property type="match status" value="1"/>
</dbReference>
<dbReference type="EMBL" id="DQZR01000253">
    <property type="protein sequence ID" value="HDM36777.1"/>
    <property type="molecule type" value="Genomic_DNA"/>
</dbReference>
<dbReference type="InterPro" id="IPR029062">
    <property type="entry name" value="Class_I_gatase-like"/>
</dbReference>
<reference evidence="2" key="1">
    <citation type="journal article" date="2020" name="mSystems">
        <title>Genome- and Community-Level Interaction Insights into Carbon Utilization and Element Cycling Functions of Hydrothermarchaeota in Hydrothermal Sediment.</title>
        <authorList>
            <person name="Zhou Z."/>
            <person name="Liu Y."/>
            <person name="Xu W."/>
            <person name="Pan J."/>
            <person name="Luo Z.H."/>
            <person name="Li M."/>
        </authorList>
    </citation>
    <scope>NUCLEOTIDE SEQUENCE [LARGE SCALE GENOMIC DNA]</scope>
    <source>
        <strain evidence="2">HyVt-185</strain>
    </source>
</reference>
<dbReference type="GO" id="GO:0005737">
    <property type="term" value="C:cytoplasm"/>
    <property type="evidence" value="ECO:0007669"/>
    <property type="project" value="TreeGrafter"/>
</dbReference>
<dbReference type="InterPro" id="IPR006287">
    <property type="entry name" value="DJ-1"/>
</dbReference>
<dbReference type="InterPro" id="IPR002818">
    <property type="entry name" value="DJ-1/PfpI"/>
</dbReference>
<dbReference type="AlphaFoldDB" id="A0A7C1B7V2"/>
<dbReference type="NCBIfam" id="TIGR01383">
    <property type="entry name" value="not_thiJ"/>
    <property type="match status" value="1"/>
</dbReference>
<feature type="domain" description="DJ-1/PfpI" evidence="1">
    <location>
        <begin position="1"/>
        <end position="164"/>
    </location>
</feature>
<accession>A0A7C1B7V2</accession>